<name>A0A9W6N568_9HYPH</name>
<evidence type="ECO:0000313" key="2">
    <source>
        <dbReference type="Proteomes" id="UP001143364"/>
    </source>
</evidence>
<sequence>MNGDPNAAPLGVALPHMDGLALFHNFLEPDPAKALVNLADFDNDERVLPEVVGDVAFSAGGVTVDAAAGQRLRTTIRPTPARTTIAVIWTPAPAVGTSRVLSNRIPTGGGDGLQVEAGGQLNMTGVYVGGIDTAGSASGFVTRGKWRTVAGVIRPGVGRKVFNFQSGQSAATANTTERAVTDAPAFALGSTPTNAAAADTVREALVGEFATDLTDAQIIENMAAFTLFALFYGVDFS</sequence>
<dbReference type="Proteomes" id="UP001143364">
    <property type="component" value="Unassembled WGS sequence"/>
</dbReference>
<proteinExistence type="predicted"/>
<gene>
    <name evidence="1" type="ORF">GCM10008171_33120</name>
</gene>
<evidence type="ECO:0000313" key="1">
    <source>
        <dbReference type="EMBL" id="GLK78058.1"/>
    </source>
</evidence>
<reference evidence="1" key="1">
    <citation type="journal article" date="2014" name="Int. J. Syst. Evol. Microbiol.">
        <title>Complete genome sequence of Corynebacterium casei LMG S-19264T (=DSM 44701T), isolated from a smear-ripened cheese.</title>
        <authorList>
            <consortium name="US DOE Joint Genome Institute (JGI-PGF)"/>
            <person name="Walter F."/>
            <person name="Albersmeier A."/>
            <person name="Kalinowski J."/>
            <person name="Ruckert C."/>
        </authorList>
    </citation>
    <scope>NUCLEOTIDE SEQUENCE</scope>
    <source>
        <strain evidence="1">VKM B-2555</strain>
    </source>
</reference>
<reference evidence="1" key="2">
    <citation type="submission" date="2023-01" db="EMBL/GenBank/DDBJ databases">
        <authorList>
            <person name="Sun Q."/>
            <person name="Evtushenko L."/>
        </authorList>
    </citation>
    <scope>NUCLEOTIDE SEQUENCE</scope>
    <source>
        <strain evidence="1">VKM B-2555</strain>
    </source>
</reference>
<comment type="caution">
    <text evidence="1">The sequence shown here is derived from an EMBL/GenBank/DDBJ whole genome shotgun (WGS) entry which is preliminary data.</text>
</comment>
<protein>
    <submittedName>
        <fullName evidence="1">Uncharacterized protein</fullName>
    </submittedName>
</protein>
<dbReference type="EMBL" id="BSFK01000016">
    <property type="protein sequence ID" value="GLK78058.1"/>
    <property type="molecule type" value="Genomic_DNA"/>
</dbReference>
<organism evidence="1 2">
    <name type="scientific">Methylopila jiangsuensis</name>
    <dbReference type="NCBI Taxonomy" id="586230"/>
    <lineage>
        <taxon>Bacteria</taxon>
        <taxon>Pseudomonadati</taxon>
        <taxon>Pseudomonadota</taxon>
        <taxon>Alphaproteobacteria</taxon>
        <taxon>Hyphomicrobiales</taxon>
        <taxon>Methylopilaceae</taxon>
        <taxon>Methylopila</taxon>
    </lineage>
</organism>
<dbReference type="AlphaFoldDB" id="A0A9W6N568"/>
<keyword evidence="2" id="KW-1185">Reference proteome</keyword>
<accession>A0A9W6N568</accession>